<feature type="domain" description="Beta-xylosidase C-terminal Concanavalin A-like" evidence="8">
    <location>
        <begin position="342"/>
        <end position="511"/>
    </location>
</feature>
<feature type="active site" description="Proton donor" evidence="4">
    <location>
        <position position="207"/>
    </location>
</feature>
<keyword evidence="10" id="KW-1185">Reference proteome</keyword>
<feature type="compositionally biased region" description="Low complexity" evidence="7">
    <location>
        <begin position="8"/>
        <end position="24"/>
    </location>
</feature>
<dbReference type="InterPro" id="IPR013320">
    <property type="entry name" value="ConA-like_dom_sf"/>
</dbReference>
<dbReference type="Pfam" id="PF04616">
    <property type="entry name" value="Glyco_hydro_43"/>
    <property type="match status" value="1"/>
</dbReference>
<evidence type="ECO:0000256" key="2">
    <source>
        <dbReference type="ARBA" id="ARBA00022801"/>
    </source>
</evidence>
<comment type="similarity">
    <text evidence="1 6">Belongs to the glycosyl hydrolase 43 family.</text>
</comment>
<feature type="region of interest" description="Disordered" evidence="7">
    <location>
        <begin position="1"/>
        <end position="33"/>
    </location>
</feature>
<evidence type="ECO:0000256" key="7">
    <source>
        <dbReference type="SAM" id="MobiDB-lite"/>
    </source>
</evidence>
<feature type="active site" description="Proton acceptor" evidence="4">
    <location>
        <position position="39"/>
    </location>
</feature>
<organism evidence="9 10">
    <name type="scientific">Nesterenkonia xinjiangensis</name>
    <dbReference type="NCBI Taxonomy" id="225327"/>
    <lineage>
        <taxon>Bacteria</taxon>
        <taxon>Bacillati</taxon>
        <taxon>Actinomycetota</taxon>
        <taxon>Actinomycetes</taxon>
        <taxon>Micrococcales</taxon>
        <taxon>Micrococcaceae</taxon>
        <taxon>Nesterenkonia</taxon>
    </lineage>
</organism>
<dbReference type="PANTHER" id="PTHR42812">
    <property type="entry name" value="BETA-XYLOSIDASE"/>
    <property type="match status" value="1"/>
</dbReference>
<dbReference type="Gene3D" id="2.115.10.20">
    <property type="entry name" value="Glycosyl hydrolase domain, family 43"/>
    <property type="match status" value="1"/>
</dbReference>
<dbReference type="InterPro" id="IPR041542">
    <property type="entry name" value="GH43_C2"/>
</dbReference>
<dbReference type="CDD" id="cd09001">
    <property type="entry name" value="GH43_FsAxh1-like"/>
    <property type="match status" value="1"/>
</dbReference>
<dbReference type="SUPFAM" id="SSF75005">
    <property type="entry name" value="Arabinanase/levansucrase/invertase"/>
    <property type="match status" value="1"/>
</dbReference>
<dbReference type="EMBL" id="JACCFY010000001">
    <property type="protein sequence ID" value="NYJ77870.1"/>
    <property type="molecule type" value="Genomic_DNA"/>
</dbReference>
<feature type="region of interest" description="Disordered" evidence="7">
    <location>
        <begin position="316"/>
        <end position="344"/>
    </location>
</feature>
<proteinExistence type="inferred from homology"/>
<dbReference type="SUPFAM" id="SSF49899">
    <property type="entry name" value="Concanavalin A-like lectins/glucanases"/>
    <property type="match status" value="1"/>
</dbReference>
<dbReference type="RefSeq" id="WP_218881895.1">
    <property type="nucleotide sequence ID" value="NZ_BAAALL010000002.1"/>
</dbReference>
<dbReference type="GO" id="GO:0004553">
    <property type="term" value="F:hydrolase activity, hydrolyzing O-glycosyl compounds"/>
    <property type="evidence" value="ECO:0007669"/>
    <property type="project" value="InterPro"/>
</dbReference>
<reference evidence="9 10" key="1">
    <citation type="submission" date="2020-07" db="EMBL/GenBank/DDBJ databases">
        <title>Sequencing the genomes of 1000 actinobacteria strains.</title>
        <authorList>
            <person name="Klenk H.-P."/>
        </authorList>
    </citation>
    <scope>NUCLEOTIDE SEQUENCE [LARGE SCALE GENOMIC DNA]</scope>
    <source>
        <strain evidence="9 10">DSM 15475</strain>
    </source>
</reference>
<evidence type="ECO:0000256" key="1">
    <source>
        <dbReference type="ARBA" id="ARBA00009865"/>
    </source>
</evidence>
<accession>A0A7Z0KA32</accession>
<evidence type="ECO:0000256" key="5">
    <source>
        <dbReference type="PIRSR" id="PIRSR606710-2"/>
    </source>
</evidence>
<sequence length="552" mass="60271">MDHPHLMTSSPAPSTTADPSTTRSGATYSNPILDADWPDPDAIRVGEDYWMVASSFNRAPGLPVLHSRDLVNWEHVTNALLAVPPAPHFAVPRHGQGVWAPSLRHHDGVFHIVHPDPDHGIFVTSATDPRGPWSTPHLLLRGRGLIDPCPVWHEDGSAHLVFGWARSRAGVKNRISLVEVDPQLRGPLDDARVIIDGDAIPDCTTLEGPKIYRRDGWHWIFAPAGGVATGWQYVFRSRDIAGPYEHRIVLEQHDTDVNGPHQGAWVTTPSGEDWFLHFQDRGPFGRVVHLQPMRWGDDGWPRLGEPVDEISGRPVRRYALPHPPSPAGDASGAPSQREPSRSDGFRSTVLAPRWHWQANPQPHWIHVRGDGTIDLAALPASSDDLRQHGAVLGQQLPGRASSWTTRLHLTGAVPGAQAGLTLLGSTYAWIGLEQRPDGTWLTCRTGDDAGENVVHEEPVSSAVELSMAHDDDARATFRWRHHPQDDWHDVSPGFTATKGRWIGSEVGLFARCVSGAQAGASMPSGPADGGTAPRDARGVFSAVTVCMDGRRV</sequence>
<dbReference type="Pfam" id="PF17851">
    <property type="entry name" value="GH43_C2"/>
    <property type="match status" value="1"/>
</dbReference>
<keyword evidence="2 6" id="KW-0378">Hydrolase</keyword>
<dbReference type="PANTHER" id="PTHR42812:SF12">
    <property type="entry name" value="BETA-XYLOSIDASE-RELATED"/>
    <property type="match status" value="1"/>
</dbReference>
<dbReference type="InterPro" id="IPR006710">
    <property type="entry name" value="Glyco_hydro_43"/>
</dbReference>
<protein>
    <submittedName>
        <fullName evidence="9">Beta-xylosidase</fullName>
    </submittedName>
</protein>
<dbReference type="InterPro" id="IPR051795">
    <property type="entry name" value="Glycosyl_Hydrlase_43"/>
</dbReference>
<evidence type="ECO:0000256" key="6">
    <source>
        <dbReference type="RuleBase" id="RU361187"/>
    </source>
</evidence>
<evidence type="ECO:0000313" key="9">
    <source>
        <dbReference type="EMBL" id="NYJ77870.1"/>
    </source>
</evidence>
<feature type="site" description="Important for catalytic activity, responsible for pKa modulation of the active site Glu and correct orientation of both the proton donor and substrate" evidence="5">
    <location>
        <position position="147"/>
    </location>
</feature>
<gene>
    <name evidence="9" type="ORF">HNR09_001281</name>
</gene>
<dbReference type="GO" id="GO:0005975">
    <property type="term" value="P:carbohydrate metabolic process"/>
    <property type="evidence" value="ECO:0007669"/>
    <property type="project" value="InterPro"/>
</dbReference>
<evidence type="ECO:0000256" key="4">
    <source>
        <dbReference type="PIRSR" id="PIRSR606710-1"/>
    </source>
</evidence>
<evidence type="ECO:0000259" key="8">
    <source>
        <dbReference type="Pfam" id="PF17851"/>
    </source>
</evidence>
<evidence type="ECO:0000313" key="10">
    <source>
        <dbReference type="Proteomes" id="UP000535437"/>
    </source>
</evidence>
<name>A0A7Z0KA32_9MICC</name>
<keyword evidence="3 6" id="KW-0326">Glycosidase</keyword>
<dbReference type="InterPro" id="IPR023296">
    <property type="entry name" value="Glyco_hydro_beta-prop_sf"/>
</dbReference>
<dbReference type="Gene3D" id="2.60.120.200">
    <property type="match status" value="1"/>
</dbReference>
<evidence type="ECO:0000256" key="3">
    <source>
        <dbReference type="ARBA" id="ARBA00023295"/>
    </source>
</evidence>
<dbReference type="AlphaFoldDB" id="A0A7Z0KA32"/>
<comment type="caution">
    <text evidence="9">The sequence shown here is derived from an EMBL/GenBank/DDBJ whole genome shotgun (WGS) entry which is preliminary data.</text>
</comment>
<dbReference type="Proteomes" id="UP000535437">
    <property type="component" value="Unassembled WGS sequence"/>
</dbReference>